<dbReference type="AlphaFoldDB" id="A0A4S2DM99"/>
<keyword evidence="9" id="KW-1185">Reference proteome</keyword>
<evidence type="ECO:0000256" key="3">
    <source>
        <dbReference type="ARBA" id="ARBA00022692"/>
    </source>
</evidence>
<protein>
    <submittedName>
        <fullName evidence="8">Anti-sigma factor domain-containing protein</fullName>
    </submittedName>
</protein>
<evidence type="ECO:0000259" key="7">
    <source>
        <dbReference type="PROSITE" id="PS51849"/>
    </source>
</evidence>
<dbReference type="GO" id="GO:0005886">
    <property type="term" value="C:plasma membrane"/>
    <property type="evidence" value="ECO:0007669"/>
    <property type="project" value="UniProtKB-SubCell"/>
</dbReference>
<sequence length="331" mass="37808">MADFIADKYKFSTKAPSVLALEEVIEKRREEIAKLGEELLNYKILIKDLYHDEPSYITRNKILNIAYFIIEDVEIFEIFNTSKKFPMNRLLRRTPVNKEFLVEWKEHIIAYAIILADPYYKNLQDYIQIVESINILGAEEISQSIKEEEHRGIILEKLMGAAVILTSKGEFLKVKAEKDAMIGEEVVAKEGFRIGKYKLQISIFLSIVVLVSAIVIFSYKKLDKTIVIDTTSSITLEVNKYDTIINAYTATEKGNIMLDKLNLHNGKLDESVLSIIDYASKNEMIPESGIIITVTGNALEYNALEKTEKFIDEKDLKIKLNNSGDEHKVSP</sequence>
<reference evidence="8 9" key="1">
    <citation type="submission" date="2019-04" db="EMBL/GenBank/DDBJ databases">
        <title>Microbes associate with the intestines of laboratory mice.</title>
        <authorList>
            <person name="Navarre W."/>
            <person name="Wong E."/>
            <person name="Huang K."/>
            <person name="Tropini C."/>
            <person name="Ng K."/>
            <person name="Yu B."/>
        </authorList>
    </citation>
    <scope>NUCLEOTIDE SEQUENCE [LARGE SCALE GENOMIC DNA]</scope>
    <source>
        <strain evidence="8 9">NM50_B9-20</strain>
    </source>
</reference>
<dbReference type="EMBL" id="SRYR01000004">
    <property type="protein sequence ID" value="TGY42131.1"/>
    <property type="molecule type" value="Genomic_DNA"/>
</dbReference>
<dbReference type="PROSITE" id="PS51849">
    <property type="entry name" value="RSGI_N"/>
    <property type="match status" value="1"/>
</dbReference>
<accession>A0A4S2DM99</accession>
<gene>
    <name evidence="8" type="ORF">E5347_10370</name>
</gene>
<evidence type="ECO:0000256" key="2">
    <source>
        <dbReference type="ARBA" id="ARBA00022475"/>
    </source>
</evidence>
<proteinExistence type="predicted"/>
<dbReference type="Pfam" id="PF12791">
    <property type="entry name" value="RsgI_N"/>
    <property type="match status" value="1"/>
</dbReference>
<comment type="subcellular location">
    <subcellularLocation>
        <location evidence="1">Cell membrane</location>
        <topology evidence="1">Single-pass membrane protein</topology>
    </subcellularLocation>
</comment>
<evidence type="ECO:0000313" key="9">
    <source>
        <dbReference type="Proteomes" id="UP000306888"/>
    </source>
</evidence>
<keyword evidence="2" id="KW-1003">Cell membrane</keyword>
<dbReference type="RefSeq" id="WP_136007090.1">
    <property type="nucleotide sequence ID" value="NZ_SRYR01000004.1"/>
</dbReference>
<feature type="transmembrane region" description="Helical" evidence="6">
    <location>
        <begin position="199"/>
        <end position="219"/>
    </location>
</feature>
<keyword evidence="5 6" id="KW-0472">Membrane</keyword>
<dbReference type="OrthoDB" id="1935858at2"/>
<comment type="caution">
    <text evidence="8">The sequence shown here is derived from an EMBL/GenBank/DDBJ whole genome shotgun (WGS) entry which is preliminary data.</text>
</comment>
<keyword evidence="4 6" id="KW-1133">Transmembrane helix</keyword>
<evidence type="ECO:0000256" key="4">
    <source>
        <dbReference type="ARBA" id="ARBA00022989"/>
    </source>
</evidence>
<evidence type="ECO:0000256" key="1">
    <source>
        <dbReference type="ARBA" id="ARBA00004162"/>
    </source>
</evidence>
<dbReference type="InterPro" id="IPR055431">
    <property type="entry name" value="RsgI_M"/>
</dbReference>
<dbReference type="Pfam" id="PF23750">
    <property type="entry name" value="RsgI_M"/>
    <property type="match status" value="1"/>
</dbReference>
<keyword evidence="3 6" id="KW-0812">Transmembrane</keyword>
<feature type="domain" description="RsgI N-terminal anti-sigma" evidence="7">
    <location>
        <begin position="150"/>
        <end position="197"/>
    </location>
</feature>
<name>A0A4S2DM99_9CLOT</name>
<organism evidence="8 9">
    <name type="scientific">Clostridium sartagoforme</name>
    <dbReference type="NCBI Taxonomy" id="84031"/>
    <lineage>
        <taxon>Bacteria</taxon>
        <taxon>Bacillati</taxon>
        <taxon>Bacillota</taxon>
        <taxon>Clostridia</taxon>
        <taxon>Eubacteriales</taxon>
        <taxon>Clostridiaceae</taxon>
        <taxon>Clostridium</taxon>
    </lineage>
</organism>
<evidence type="ECO:0000256" key="5">
    <source>
        <dbReference type="ARBA" id="ARBA00023136"/>
    </source>
</evidence>
<dbReference type="Proteomes" id="UP000306888">
    <property type="component" value="Unassembled WGS sequence"/>
</dbReference>
<dbReference type="InterPro" id="IPR024449">
    <property type="entry name" value="Anti-sigma_RsgI_N"/>
</dbReference>
<evidence type="ECO:0000313" key="8">
    <source>
        <dbReference type="EMBL" id="TGY42131.1"/>
    </source>
</evidence>
<evidence type="ECO:0000256" key="6">
    <source>
        <dbReference type="SAM" id="Phobius"/>
    </source>
</evidence>